<evidence type="ECO:0000313" key="4">
    <source>
        <dbReference type="Proteomes" id="UP000176682"/>
    </source>
</evidence>
<organism evidence="3 4">
    <name type="scientific">Candidatus Collierbacteria bacterium RIFOXYB1_FULL_49_13</name>
    <dbReference type="NCBI Taxonomy" id="1817728"/>
    <lineage>
        <taxon>Bacteria</taxon>
        <taxon>Candidatus Collieribacteriota</taxon>
    </lineage>
</organism>
<dbReference type="PANTHER" id="PTHR31157:SF1">
    <property type="entry name" value="SCP DOMAIN-CONTAINING PROTEIN"/>
    <property type="match status" value="1"/>
</dbReference>
<sequence length="308" mass="33697">MTNYLRHLFTPHHTNNHKAKVLHLSSLAVLLVLLIVSQLVTLYLPQRYPDILGFASSIPVSRVIELTNAERAKLQLAPLSVDDRLSDAARRKAADMITHDYWAHSSPSGVTPWSFVLAAGYQYIHAGENLARDFSSADSAVAAWMNSPSHRDNLLSSRYQNIGVAVVDGKLGGVETTLIVQMFGAPQTAKKATASTNTLAKPVLAATQSPQPTDEPAPAVDLPDSYPTPTPILDPTVSAVYLSTLNPLLLTKITSFAFAFLVIFILALDWLMVLRNKIIRLSGKNWAHLTFLFTVCLIIILLRPGLIL</sequence>
<evidence type="ECO:0000259" key="2">
    <source>
        <dbReference type="Pfam" id="PF00188"/>
    </source>
</evidence>
<gene>
    <name evidence="3" type="ORF">A2368_04200</name>
</gene>
<dbReference type="Proteomes" id="UP000176682">
    <property type="component" value="Unassembled WGS sequence"/>
</dbReference>
<dbReference type="CDD" id="cd05379">
    <property type="entry name" value="CAP_bacterial"/>
    <property type="match status" value="1"/>
</dbReference>
<feature type="transmembrane region" description="Helical" evidence="1">
    <location>
        <begin position="21"/>
        <end position="44"/>
    </location>
</feature>
<feature type="transmembrane region" description="Helical" evidence="1">
    <location>
        <begin position="286"/>
        <end position="306"/>
    </location>
</feature>
<keyword evidence="1" id="KW-0812">Transmembrane</keyword>
<proteinExistence type="predicted"/>
<dbReference type="Gene3D" id="3.40.33.10">
    <property type="entry name" value="CAP"/>
    <property type="match status" value="1"/>
</dbReference>
<protein>
    <recommendedName>
        <fullName evidence="2">SCP domain-containing protein</fullName>
    </recommendedName>
</protein>
<dbReference type="SUPFAM" id="SSF55797">
    <property type="entry name" value="PR-1-like"/>
    <property type="match status" value="1"/>
</dbReference>
<feature type="domain" description="SCP" evidence="2">
    <location>
        <begin position="65"/>
        <end position="181"/>
    </location>
</feature>
<accession>A0A1F5FHB0</accession>
<comment type="caution">
    <text evidence="3">The sequence shown here is derived from an EMBL/GenBank/DDBJ whole genome shotgun (WGS) entry which is preliminary data.</text>
</comment>
<feature type="transmembrane region" description="Helical" evidence="1">
    <location>
        <begin position="253"/>
        <end position="274"/>
    </location>
</feature>
<name>A0A1F5FHB0_9BACT</name>
<keyword evidence="1" id="KW-1133">Transmembrane helix</keyword>
<dbReference type="Pfam" id="PF00188">
    <property type="entry name" value="CAP"/>
    <property type="match status" value="1"/>
</dbReference>
<dbReference type="EMBL" id="MFAM01000028">
    <property type="protein sequence ID" value="OGD78993.1"/>
    <property type="molecule type" value="Genomic_DNA"/>
</dbReference>
<evidence type="ECO:0000313" key="3">
    <source>
        <dbReference type="EMBL" id="OGD78993.1"/>
    </source>
</evidence>
<reference evidence="3 4" key="1">
    <citation type="journal article" date="2016" name="Nat. Commun.">
        <title>Thousands of microbial genomes shed light on interconnected biogeochemical processes in an aquifer system.</title>
        <authorList>
            <person name="Anantharaman K."/>
            <person name="Brown C.T."/>
            <person name="Hug L.A."/>
            <person name="Sharon I."/>
            <person name="Castelle C.J."/>
            <person name="Probst A.J."/>
            <person name="Thomas B.C."/>
            <person name="Singh A."/>
            <person name="Wilkins M.J."/>
            <person name="Karaoz U."/>
            <person name="Brodie E.L."/>
            <person name="Williams K.H."/>
            <person name="Hubbard S.S."/>
            <person name="Banfield J.F."/>
        </authorList>
    </citation>
    <scope>NUCLEOTIDE SEQUENCE [LARGE SCALE GENOMIC DNA]</scope>
</reference>
<evidence type="ECO:0000256" key="1">
    <source>
        <dbReference type="SAM" id="Phobius"/>
    </source>
</evidence>
<dbReference type="InterPro" id="IPR014044">
    <property type="entry name" value="CAP_dom"/>
</dbReference>
<dbReference type="InterPro" id="IPR035940">
    <property type="entry name" value="CAP_sf"/>
</dbReference>
<dbReference type="PANTHER" id="PTHR31157">
    <property type="entry name" value="SCP DOMAIN-CONTAINING PROTEIN"/>
    <property type="match status" value="1"/>
</dbReference>
<keyword evidence="1" id="KW-0472">Membrane</keyword>
<dbReference type="AlphaFoldDB" id="A0A1F5FHB0"/>